<evidence type="ECO:0000313" key="1">
    <source>
        <dbReference type="EMBL" id="MER6434645.1"/>
    </source>
</evidence>
<dbReference type="PANTHER" id="PTHR36839:SF1">
    <property type="entry name" value="METALLO-BETA-LACTAMASE FAMILY PROTEIN (AFU_ORTHOLOGUE AFUA_5G12770)"/>
    <property type="match status" value="1"/>
</dbReference>
<comment type="caution">
    <text evidence="1">The sequence shown here is derived from an EMBL/GenBank/DDBJ whole genome shotgun (WGS) entry which is preliminary data.</text>
</comment>
<evidence type="ECO:0008006" key="3">
    <source>
        <dbReference type="Google" id="ProtNLM"/>
    </source>
</evidence>
<feature type="non-terminal residue" evidence="1">
    <location>
        <position position="195"/>
    </location>
</feature>
<dbReference type="EMBL" id="JBEPAZ010000161">
    <property type="protein sequence ID" value="MER6434645.1"/>
    <property type="molecule type" value="Genomic_DNA"/>
</dbReference>
<dbReference type="SUPFAM" id="SSF56281">
    <property type="entry name" value="Metallo-hydrolase/oxidoreductase"/>
    <property type="match status" value="1"/>
</dbReference>
<accession>A0ABV1ULR4</accession>
<proteinExistence type="predicted"/>
<sequence length="195" mass="22003">MSTLQNPHGAQRTPVFSSQNSHTRWICKTFMVQYPKSVLPPTVCIFCQDDRELMPAADHEWITPTQVNNMGYRSAWESPEVGVWRMWLEPQIGIDQPSVLICTPEGNVLWDPPGWFDRELEEQVRLLGGLSAIASSHPHNVGAHIEWSHTFGHVPVWVEEANLAWLTCSDPVIRSWTGQAEIIPGLQLLVCGGHF</sequence>
<protein>
    <recommendedName>
        <fullName evidence="3">Hydrolase</fullName>
    </recommendedName>
</protein>
<reference evidence="1 2" key="1">
    <citation type="submission" date="2024-06" db="EMBL/GenBank/DDBJ databases">
        <title>The Natural Products Discovery Center: Release of the First 8490 Sequenced Strains for Exploring Actinobacteria Biosynthetic Diversity.</title>
        <authorList>
            <person name="Kalkreuter E."/>
            <person name="Kautsar S.A."/>
            <person name="Yang D."/>
            <person name="Bader C.D."/>
            <person name="Teijaro C.N."/>
            <person name="Fluegel L."/>
            <person name="Davis C.M."/>
            <person name="Simpson J.R."/>
            <person name="Lauterbach L."/>
            <person name="Steele A.D."/>
            <person name="Gui C."/>
            <person name="Meng S."/>
            <person name="Li G."/>
            <person name="Viehrig K."/>
            <person name="Ye F."/>
            <person name="Su P."/>
            <person name="Kiefer A.F."/>
            <person name="Nichols A."/>
            <person name="Cepeda A.J."/>
            <person name="Yan W."/>
            <person name="Fan B."/>
            <person name="Jiang Y."/>
            <person name="Adhikari A."/>
            <person name="Zheng C.-J."/>
            <person name="Schuster L."/>
            <person name="Cowan T.M."/>
            <person name="Smanski M.J."/>
            <person name="Chevrette M.G."/>
            <person name="De Carvalho L.P.S."/>
            <person name="Shen B."/>
        </authorList>
    </citation>
    <scope>NUCLEOTIDE SEQUENCE [LARGE SCALE GENOMIC DNA]</scope>
    <source>
        <strain evidence="1 2">NPDC001166</strain>
    </source>
</reference>
<dbReference type="PANTHER" id="PTHR36839">
    <property type="entry name" value="METALLO-BETA-LACTAMASE FAMILY PROTEIN (AFU_ORTHOLOGUE AFUA_5G12770)"/>
    <property type="match status" value="1"/>
</dbReference>
<name>A0ABV1ULR4_9ACTN</name>
<dbReference type="InterPro" id="IPR036866">
    <property type="entry name" value="RibonucZ/Hydroxyglut_hydro"/>
</dbReference>
<dbReference type="Gene3D" id="3.60.15.10">
    <property type="entry name" value="Ribonuclease Z/Hydroxyacylglutathione hydrolase-like"/>
    <property type="match status" value="1"/>
</dbReference>
<organism evidence="1 2">
    <name type="scientific">Streptomyces sp. 900105245</name>
    <dbReference type="NCBI Taxonomy" id="3154379"/>
    <lineage>
        <taxon>Bacteria</taxon>
        <taxon>Bacillati</taxon>
        <taxon>Actinomycetota</taxon>
        <taxon>Actinomycetes</taxon>
        <taxon>Kitasatosporales</taxon>
        <taxon>Streptomycetaceae</taxon>
        <taxon>Streptomyces</taxon>
    </lineage>
</organism>
<dbReference type="Proteomes" id="UP001470023">
    <property type="component" value="Unassembled WGS sequence"/>
</dbReference>
<keyword evidence="2" id="KW-1185">Reference proteome</keyword>
<evidence type="ECO:0000313" key="2">
    <source>
        <dbReference type="Proteomes" id="UP001470023"/>
    </source>
</evidence>
<gene>
    <name evidence="1" type="ORF">ABT272_45095</name>
</gene>